<name>A0A9D4Z0X8_CHLVU</name>
<reference evidence="4" key="2">
    <citation type="submission" date="2020-11" db="EMBL/GenBank/DDBJ databases">
        <authorList>
            <person name="Cecchin M."/>
            <person name="Marcolungo L."/>
            <person name="Rossato M."/>
            <person name="Girolomoni L."/>
            <person name="Cosentino E."/>
            <person name="Cuine S."/>
            <person name="Li-Beisson Y."/>
            <person name="Delledonne M."/>
            <person name="Ballottari M."/>
        </authorList>
    </citation>
    <scope>NUCLEOTIDE SEQUENCE</scope>
    <source>
        <strain evidence="4">211/11P</strain>
        <tissue evidence="4">Whole cell</tissue>
    </source>
</reference>
<feature type="transmembrane region" description="Helical" evidence="2">
    <location>
        <begin position="47"/>
        <end position="66"/>
    </location>
</feature>
<feature type="compositionally biased region" description="Low complexity" evidence="1">
    <location>
        <begin position="183"/>
        <end position="194"/>
    </location>
</feature>
<keyword evidence="2" id="KW-1133">Transmembrane helix</keyword>
<dbReference type="Proteomes" id="UP001055712">
    <property type="component" value="Unassembled WGS sequence"/>
</dbReference>
<gene>
    <name evidence="4" type="ORF">D9Q98_005992</name>
</gene>
<proteinExistence type="predicted"/>
<feature type="transmembrane region" description="Helical" evidence="2">
    <location>
        <begin position="103"/>
        <end position="121"/>
    </location>
</feature>
<feature type="compositionally biased region" description="Basic and acidic residues" evidence="1">
    <location>
        <begin position="132"/>
        <end position="141"/>
    </location>
</feature>
<dbReference type="AlphaFoldDB" id="A0A9D4Z0X8"/>
<evidence type="ECO:0000313" key="4">
    <source>
        <dbReference type="EMBL" id="KAI3436576.1"/>
    </source>
</evidence>
<comment type="caution">
    <text evidence="4">The sequence shown here is derived from an EMBL/GenBank/DDBJ whole genome shotgun (WGS) entry which is preliminary data.</text>
</comment>
<sequence>MATVWSLIAYWILPIPLILFLLLSLPLPRNMRRGVLIFTQRVFDMPIIGAFKALHVMLWITAVAFLGSARQAHLIREAGKGASWTTPNMEISHLSKRWRAERNLWMCAFAFSAWVFLTALYRETARRMDAESRLADMERSEFTATETQTREPSAQREVTSRAAAAAADRRDRDRTPASSPSKPAAVGPAVVEGASTPGIQMQELKKDA</sequence>
<dbReference type="OrthoDB" id="512663at2759"/>
<keyword evidence="5" id="KW-1185">Reference proteome</keyword>
<evidence type="ECO:0000313" key="5">
    <source>
        <dbReference type="Proteomes" id="UP001055712"/>
    </source>
</evidence>
<evidence type="ECO:0000256" key="1">
    <source>
        <dbReference type="SAM" id="MobiDB-lite"/>
    </source>
</evidence>
<dbReference type="Pfam" id="PF05529">
    <property type="entry name" value="Bap31"/>
    <property type="match status" value="1"/>
</dbReference>
<evidence type="ECO:0000256" key="2">
    <source>
        <dbReference type="SAM" id="Phobius"/>
    </source>
</evidence>
<organism evidence="4 5">
    <name type="scientific">Chlorella vulgaris</name>
    <name type="common">Green alga</name>
    <dbReference type="NCBI Taxonomy" id="3077"/>
    <lineage>
        <taxon>Eukaryota</taxon>
        <taxon>Viridiplantae</taxon>
        <taxon>Chlorophyta</taxon>
        <taxon>core chlorophytes</taxon>
        <taxon>Trebouxiophyceae</taxon>
        <taxon>Chlorellales</taxon>
        <taxon>Chlorellaceae</taxon>
        <taxon>Chlorella clade</taxon>
        <taxon>Chlorella</taxon>
    </lineage>
</organism>
<dbReference type="EMBL" id="SIDB01000002">
    <property type="protein sequence ID" value="KAI3436576.1"/>
    <property type="molecule type" value="Genomic_DNA"/>
</dbReference>
<feature type="domain" description="BAP29/BAP31 transmembrane" evidence="3">
    <location>
        <begin position="1"/>
        <end position="128"/>
    </location>
</feature>
<keyword evidence="2" id="KW-0812">Transmembrane</keyword>
<feature type="transmembrane region" description="Helical" evidence="2">
    <location>
        <begin position="7"/>
        <end position="27"/>
    </location>
</feature>
<keyword evidence="2" id="KW-0472">Membrane</keyword>
<feature type="region of interest" description="Disordered" evidence="1">
    <location>
        <begin position="132"/>
        <end position="208"/>
    </location>
</feature>
<dbReference type="InterPro" id="IPR040463">
    <property type="entry name" value="BAP29/BAP31_N"/>
</dbReference>
<evidence type="ECO:0000259" key="3">
    <source>
        <dbReference type="Pfam" id="PF05529"/>
    </source>
</evidence>
<protein>
    <recommendedName>
        <fullName evidence="3">BAP29/BAP31 transmembrane domain-containing protein</fullName>
    </recommendedName>
</protein>
<accession>A0A9D4Z0X8</accession>
<feature type="compositionally biased region" description="Polar residues" evidence="1">
    <location>
        <begin position="142"/>
        <end position="152"/>
    </location>
</feature>
<reference evidence="4" key="1">
    <citation type="journal article" date="2019" name="Plant J.">
        <title>Chlorella vulgaris genome assembly and annotation reveals the molecular basis for metabolic acclimation to high light conditions.</title>
        <authorList>
            <person name="Cecchin M."/>
            <person name="Marcolungo L."/>
            <person name="Rossato M."/>
            <person name="Girolomoni L."/>
            <person name="Cosentino E."/>
            <person name="Cuine S."/>
            <person name="Li-Beisson Y."/>
            <person name="Delledonne M."/>
            <person name="Ballottari M."/>
        </authorList>
    </citation>
    <scope>NUCLEOTIDE SEQUENCE</scope>
    <source>
        <strain evidence="4">211/11P</strain>
    </source>
</reference>